<dbReference type="AlphaFoldDB" id="A0A174NGP6"/>
<organism evidence="10 11">
    <name type="scientific">Dorea longicatena</name>
    <dbReference type="NCBI Taxonomy" id="88431"/>
    <lineage>
        <taxon>Bacteria</taxon>
        <taxon>Bacillati</taxon>
        <taxon>Bacillota</taxon>
        <taxon>Clostridia</taxon>
        <taxon>Lachnospirales</taxon>
        <taxon>Lachnospiraceae</taxon>
        <taxon>Dorea</taxon>
    </lineage>
</organism>
<dbReference type="GO" id="GO:0004713">
    <property type="term" value="F:protein tyrosine kinase activity"/>
    <property type="evidence" value="ECO:0007669"/>
    <property type="project" value="TreeGrafter"/>
</dbReference>
<evidence type="ECO:0000256" key="8">
    <source>
        <dbReference type="SAM" id="Phobius"/>
    </source>
</evidence>
<evidence type="ECO:0000256" key="7">
    <source>
        <dbReference type="SAM" id="MobiDB-lite"/>
    </source>
</evidence>
<evidence type="ECO:0000313" key="11">
    <source>
        <dbReference type="Proteomes" id="UP000095485"/>
    </source>
</evidence>
<accession>A0A174NGP6</accession>
<feature type="transmembrane region" description="Helical" evidence="8">
    <location>
        <begin position="193"/>
        <end position="214"/>
    </location>
</feature>
<gene>
    <name evidence="10" type="primary">cap8A</name>
    <name evidence="10" type="ORF">ERS852526_01179</name>
</gene>
<dbReference type="Proteomes" id="UP000095485">
    <property type="component" value="Unassembled WGS sequence"/>
</dbReference>
<evidence type="ECO:0000313" key="10">
    <source>
        <dbReference type="EMBL" id="CUP45209.1"/>
    </source>
</evidence>
<protein>
    <submittedName>
        <fullName evidence="10">Capsular polysaccharide type 8 biosynthesis protein cap8A</fullName>
    </submittedName>
</protein>
<dbReference type="Pfam" id="PF02706">
    <property type="entry name" value="Wzz"/>
    <property type="match status" value="1"/>
</dbReference>
<dbReference type="InterPro" id="IPR003856">
    <property type="entry name" value="LPS_length_determ_N"/>
</dbReference>
<feature type="region of interest" description="Disordered" evidence="7">
    <location>
        <begin position="241"/>
        <end position="262"/>
    </location>
</feature>
<feature type="transmembrane region" description="Helical" evidence="8">
    <location>
        <begin position="34"/>
        <end position="56"/>
    </location>
</feature>
<dbReference type="PANTHER" id="PTHR32309">
    <property type="entry name" value="TYROSINE-PROTEIN KINASE"/>
    <property type="match status" value="1"/>
</dbReference>
<dbReference type="GeneID" id="96228469"/>
<evidence type="ECO:0000256" key="2">
    <source>
        <dbReference type="ARBA" id="ARBA00006683"/>
    </source>
</evidence>
<evidence type="ECO:0000256" key="3">
    <source>
        <dbReference type="ARBA" id="ARBA00022475"/>
    </source>
</evidence>
<feature type="transmembrane region" description="Helical" evidence="8">
    <location>
        <begin position="226"/>
        <end position="243"/>
    </location>
</feature>
<evidence type="ECO:0000256" key="4">
    <source>
        <dbReference type="ARBA" id="ARBA00022692"/>
    </source>
</evidence>
<evidence type="ECO:0000256" key="6">
    <source>
        <dbReference type="ARBA" id="ARBA00023136"/>
    </source>
</evidence>
<dbReference type="RefSeq" id="WP_055282611.1">
    <property type="nucleotide sequence ID" value="NZ_CZAY01000007.1"/>
</dbReference>
<evidence type="ECO:0000259" key="9">
    <source>
        <dbReference type="Pfam" id="PF02706"/>
    </source>
</evidence>
<dbReference type="GO" id="GO:0005886">
    <property type="term" value="C:plasma membrane"/>
    <property type="evidence" value="ECO:0007669"/>
    <property type="project" value="UniProtKB-SubCell"/>
</dbReference>
<comment type="subcellular location">
    <subcellularLocation>
        <location evidence="1">Cell membrane</location>
        <topology evidence="1">Multi-pass membrane protein</topology>
    </subcellularLocation>
</comment>
<dbReference type="OrthoDB" id="2360475at2"/>
<feature type="domain" description="Polysaccharide chain length determinant N-terminal" evidence="9">
    <location>
        <begin position="20"/>
        <end position="110"/>
    </location>
</feature>
<keyword evidence="5 8" id="KW-1133">Transmembrane helix</keyword>
<dbReference type="InterPro" id="IPR050445">
    <property type="entry name" value="Bact_polysacc_biosynth/exp"/>
</dbReference>
<keyword evidence="3" id="KW-1003">Cell membrane</keyword>
<reference evidence="10 11" key="1">
    <citation type="submission" date="2015-09" db="EMBL/GenBank/DDBJ databases">
        <authorList>
            <consortium name="Pathogen Informatics"/>
        </authorList>
    </citation>
    <scope>NUCLEOTIDE SEQUENCE [LARGE SCALE GENOMIC DNA]</scope>
    <source>
        <strain evidence="10 11">2789STDY5834914</strain>
    </source>
</reference>
<evidence type="ECO:0000256" key="5">
    <source>
        <dbReference type="ARBA" id="ARBA00022989"/>
    </source>
</evidence>
<keyword evidence="4 8" id="KW-0812">Transmembrane</keyword>
<feature type="compositionally biased region" description="Basic residues" evidence="7">
    <location>
        <begin position="244"/>
        <end position="262"/>
    </location>
</feature>
<dbReference type="PANTHER" id="PTHR32309:SF13">
    <property type="entry name" value="FERRIC ENTEROBACTIN TRANSPORT PROTEIN FEPE"/>
    <property type="match status" value="1"/>
</dbReference>
<name>A0A174NGP6_9FIRM</name>
<sequence length="262" mass="28874">MNQENYEKMNPRIVEEDELTIDLGELFRVLLSKVHIIILAAILMALVAFVGTKLFVTPMYTSVTKMYVLAKDENSTTSSSNYSELTAGSMLTKDYMELVKSRPVLEKTISVLNLKMQPAELANMISVSTPTDTRIMTVSVESANPKQAKEIADAVREAVSVQIKEIMSVDSVNTVEEGNLPTSPSSPNTMKNMMLGGILGFVIAAGIITLIYLLDDTIKTPEDVENYLGLNVLTSIPIQSGAAKSKKTKHQRESRKAVQKRR</sequence>
<dbReference type="EMBL" id="CZAY01000007">
    <property type="protein sequence ID" value="CUP45209.1"/>
    <property type="molecule type" value="Genomic_DNA"/>
</dbReference>
<proteinExistence type="inferred from homology"/>
<keyword evidence="6 8" id="KW-0472">Membrane</keyword>
<comment type="similarity">
    <text evidence="2">Belongs to the CpsC/CapA family.</text>
</comment>
<evidence type="ECO:0000256" key="1">
    <source>
        <dbReference type="ARBA" id="ARBA00004651"/>
    </source>
</evidence>